<protein>
    <submittedName>
        <fullName evidence="1">Uncharacterized protein</fullName>
    </submittedName>
</protein>
<keyword evidence="2" id="KW-1185">Reference proteome</keyword>
<comment type="caution">
    <text evidence="1">The sequence shown here is derived from an EMBL/GenBank/DDBJ whole genome shotgun (WGS) entry which is preliminary data.</text>
</comment>
<reference evidence="2" key="1">
    <citation type="journal article" date="2019" name="Int. J. Syst. Evol. Microbiol.">
        <title>The Global Catalogue of Microorganisms (GCM) 10K type strain sequencing project: providing services to taxonomists for standard genome sequencing and annotation.</title>
        <authorList>
            <consortium name="The Broad Institute Genomics Platform"/>
            <consortium name="The Broad Institute Genome Sequencing Center for Infectious Disease"/>
            <person name="Wu L."/>
            <person name="Ma J."/>
        </authorList>
    </citation>
    <scope>NUCLEOTIDE SEQUENCE [LARGE SCALE GENOMIC DNA]</scope>
    <source>
        <strain evidence="2">JCM 7356</strain>
    </source>
</reference>
<dbReference type="RefSeq" id="WP_344640052.1">
    <property type="nucleotide sequence ID" value="NZ_BAAATR010000039.1"/>
</dbReference>
<proteinExistence type="predicted"/>
<dbReference type="Proteomes" id="UP001500305">
    <property type="component" value="Unassembled WGS sequence"/>
</dbReference>
<evidence type="ECO:0000313" key="1">
    <source>
        <dbReference type="EMBL" id="GAA2269625.1"/>
    </source>
</evidence>
<sequence length="125" mass="13786">MTISEFPLRYDSWFLPLATMVGLGRRRAGVRVGDGAVTVRIGWAFRARIPLDAIRSAGPDSGWVTGWGVHGFAGHWLVNGSSRGLVRLGIDPAVRGYAVQFPVRLRELRLSLEMPDAFLAALRRN</sequence>
<dbReference type="EMBL" id="BAAATR010000039">
    <property type="protein sequence ID" value="GAA2269625.1"/>
    <property type="molecule type" value="Genomic_DNA"/>
</dbReference>
<evidence type="ECO:0000313" key="2">
    <source>
        <dbReference type="Proteomes" id="UP001500305"/>
    </source>
</evidence>
<gene>
    <name evidence="1" type="ORF">GCM10010430_64140</name>
</gene>
<organism evidence="1 2">
    <name type="scientific">Kitasatospora cystarginea</name>
    <dbReference type="NCBI Taxonomy" id="58350"/>
    <lineage>
        <taxon>Bacteria</taxon>
        <taxon>Bacillati</taxon>
        <taxon>Actinomycetota</taxon>
        <taxon>Actinomycetes</taxon>
        <taxon>Kitasatosporales</taxon>
        <taxon>Streptomycetaceae</taxon>
        <taxon>Kitasatospora</taxon>
    </lineage>
</organism>
<accession>A0ABP5RSA7</accession>
<name>A0ABP5RSA7_9ACTN</name>